<name>A0A4Y7QCY1_9AGAM</name>
<dbReference type="OrthoDB" id="3070940at2759"/>
<dbReference type="AlphaFoldDB" id="A0A4Y7QCY1"/>
<accession>A0A4Y7QCY1</accession>
<reference evidence="1 2" key="1">
    <citation type="submission" date="2018-06" db="EMBL/GenBank/DDBJ databases">
        <title>A transcriptomic atlas of mushroom development highlights an independent origin of complex multicellularity.</title>
        <authorList>
            <consortium name="DOE Joint Genome Institute"/>
            <person name="Krizsan K."/>
            <person name="Almasi E."/>
            <person name="Merenyi Z."/>
            <person name="Sahu N."/>
            <person name="Viragh M."/>
            <person name="Koszo T."/>
            <person name="Mondo S."/>
            <person name="Kiss B."/>
            <person name="Balint B."/>
            <person name="Kues U."/>
            <person name="Barry K."/>
            <person name="Hegedus J.C."/>
            <person name="Henrissat B."/>
            <person name="Johnson J."/>
            <person name="Lipzen A."/>
            <person name="Ohm R."/>
            <person name="Nagy I."/>
            <person name="Pangilinan J."/>
            <person name="Yan J."/>
            <person name="Xiong Y."/>
            <person name="Grigoriev I.V."/>
            <person name="Hibbett D.S."/>
            <person name="Nagy L.G."/>
        </authorList>
    </citation>
    <scope>NUCLEOTIDE SEQUENCE [LARGE SCALE GENOMIC DNA]</scope>
    <source>
        <strain evidence="1 2">SZMC22713</strain>
    </source>
</reference>
<gene>
    <name evidence="1" type="ORF">BD410DRAFT_57894</name>
</gene>
<dbReference type="VEuPathDB" id="FungiDB:BD410DRAFT_57894"/>
<protein>
    <submittedName>
        <fullName evidence="1">Uncharacterized protein</fullName>
    </submittedName>
</protein>
<evidence type="ECO:0000313" key="2">
    <source>
        <dbReference type="Proteomes" id="UP000294933"/>
    </source>
</evidence>
<proteinExistence type="predicted"/>
<evidence type="ECO:0000313" key="1">
    <source>
        <dbReference type="EMBL" id="TDL24709.1"/>
    </source>
</evidence>
<dbReference type="EMBL" id="ML170165">
    <property type="protein sequence ID" value="TDL24709.1"/>
    <property type="molecule type" value="Genomic_DNA"/>
</dbReference>
<keyword evidence="2" id="KW-1185">Reference proteome</keyword>
<sequence length="323" mass="36282">MLFNAKSLEPNGQDVQDSVSVASSVSISADDECNDEFAEEISSNVHWQQGRTRNRAKMYGRLLRLHVSHIHAVRDLMRFCVASKLAPKFKFHFIKAPLISGVKSMLSWRETFKNALRPLYDTDSPDRLDQDVEHAVNAFTSAIKECKSERIGYRMHALKKSLESNDDLFTMSSPPGKFQFKGGLHGEAVLASIMSSPGLTGLGNHAEAVIKCMDDNVIGVSKLCCATCWEILNTLRGNDREIFAVRGCHKAFGDVELPTWLPKDAILKIMGALRYHLRNTLNSMIKAENAKSSRSPECSWEDELNQIHDDNLDIDFDLDDVFF</sequence>
<organism evidence="1 2">
    <name type="scientific">Rickenella mellea</name>
    <dbReference type="NCBI Taxonomy" id="50990"/>
    <lineage>
        <taxon>Eukaryota</taxon>
        <taxon>Fungi</taxon>
        <taxon>Dikarya</taxon>
        <taxon>Basidiomycota</taxon>
        <taxon>Agaricomycotina</taxon>
        <taxon>Agaricomycetes</taxon>
        <taxon>Hymenochaetales</taxon>
        <taxon>Rickenellaceae</taxon>
        <taxon>Rickenella</taxon>
    </lineage>
</organism>
<dbReference type="Proteomes" id="UP000294933">
    <property type="component" value="Unassembled WGS sequence"/>
</dbReference>